<evidence type="ECO:0000256" key="1">
    <source>
        <dbReference type="SAM" id="MobiDB-lite"/>
    </source>
</evidence>
<feature type="region of interest" description="Disordered" evidence="1">
    <location>
        <begin position="100"/>
        <end position="150"/>
    </location>
</feature>
<dbReference type="Proteomes" id="UP000007730">
    <property type="component" value="Chromosome"/>
</dbReference>
<protein>
    <submittedName>
        <fullName evidence="2">Uncharacterized protein</fullName>
    </submittedName>
</protein>
<reference evidence="2 3" key="1">
    <citation type="journal article" date="2011" name="J. Bacteriol.">
        <title>Complete genome sequences of the chemolithoautotrophic Oligotropha carboxidovorans strains OM4 and OM5.</title>
        <authorList>
            <person name="Volland S."/>
            <person name="Rachinger M."/>
            <person name="Strittmatter A."/>
            <person name="Daniel R."/>
            <person name="Gottschalk G."/>
            <person name="Meyer O."/>
        </authorList>
    </citation>
    <scope>NUCLEOTIDE SEQUENCE [LARGE SCALE GENOMIC DNA]</scope>
    <source>
        <strain evidence="3">ATCC 49405 / DSM 1227 / KCTC 32145 / OM5</strain>
    </source>
</reference>
<feature type="compositionally biased region" description="Basic and acidic residues" evidence="1">
    <location>
        <begin position="109"/>
        <end position="137"/>
    </location>
</feature>
<evidence type="ECO:0000313" key="3">
    <source>
        <dbReference type="Proteomes" id="UP000007730"/>
    </source>
</evidence>
<dbReference type="EMBL" id="CP002826">
    <property type="protein sequence ID" value="AEI06305.1"/>
    <property type="molecule type" value="Genomic_DNA"/>
</dbReference>
<dbReference type="AlphaFoldDB" id="F8BZU6"/>
<gene>
    <name evidence="2" type="ordered locus">OCA5_c15910</name>
</gene>
<accession>F8BZU6</accession>
<dbReference type="HOGENOM" id="CLU_1738652_0_0_5"/>
<name>F8BZU6_AFIC5</name>
<evidence type="ECO:0000313" key="2">
    <source>
        <dbReference type="EMBL" id="AEI06305.1"/>
    </source>
</evidence>
<keyword evidence="3" id="KW-1185">Reference proteome</keyword>
<dbReference type="KEGG" id="ocg:OCA5_c15910"/>
<organism evidence="2 3">
    <name type="scientific">Afipia carboxidovorans (strain ATCC 49405 / DSM 1227 / KCTC 32145 / OM5)</name>
    <name type="common">Oligotropha carboxidovorans</name>
    <dbReference type="NCBI Taxonomy" id="504832"/>
    <lineage>
        <taxon>Bacteria</taxon>
        <taxon>Pseudomonadati</taxon>
        <taxon>Pseudomonadota</taxon>
        <taxon>Alphaproteobacteria</taxon>
        <taxon>Hyphomicrobiales</taxon>
        <taxon>Nitrobacteraceae</taxon>
        <taxon>Afipia</taxon>
    </lineage>
</organism>
<sequence>MSSSASVKFPAGRGRARPKTVPISAPVFAVTNRRVRCGVGDGGPCDKGNRCLSLGKLSDPSFPAPIDSMRAWSRATRTWCCHLFPALCRRLAAPVRVGEARYGKRQHERQRIDRQHISEDAHHAGQRDGDNDQRDHVASCLYDEGDPASS</sequence>
<proteinExistence type="predicted"/>